<keyword evidence="1" id="KW-1133">Transmembrane helix</keyword>
<dbReference type="RefSeq" id="WP_278316875.1">
    <property type="nucleotide sequence ID" value="NZ_CP121464.1"/>
</dbReference>
<protein>
    <recommendedName>
        <fullName evidence="4">Anti sigma-E protein RseA N-terminal domain-containing protein</fullName>
    </recommendedName>
</protein>
<organism evidence="2 3">
    <name type="scientific">Janthinobacterium rivuli</name>
    <dbReference type="NCBI Taxonomy" id="2751478"/>
    <lineage>
        <taxon>Bacteria</taxon>
        <taxon>Pseudomonadati</taxon>
        <taxon>Pseudomonadota</taxon>
        <taxon>Betaproteobacteria</taxon>
        <taxon>Burkholderiales</taxon>
        <taxon>Oxalobacteraceae</taxon>
        <taxon>Janthinobacterium</taxon>
    </lineage>
</organism>
<reference evidence="2 3" key="1">
    <citation type="submission" date="2023-04" db="EMBL/GenBank/DDBJ databases">
        <title>Nanopore sequencing of Janthinobacterium from water.</title>
        <authorList>
            <person name="Ciuchcinski K."/>
            <person name="Rokowska A."/>
            <person name="Dziewit L."/>
        </authorList>
    </citation>
    <scope>NUCLEOTIDE SEQUENCE [LARGE SCALE GENOMIC DNA]</scope>
    <source>
        <strain evidence="2 3">DEMB2</strain>
    </source>
</reference>
<dbReference type="EMBL" id="CP121464">
    <property type="protein sequence ID" value="WFR78887.1"/>
    <property type="molecule type" value="Genomic_DNA"/>
</dbReference>
<gene>
    <name evidence="2" type="ORF">P9875_24830</name>
</gene>
<evidence type="ECO:0008006" key="4">
    <source>
        <dbReference type="Google" id="ProtNLM"/>
    </source>
</evidence>
<keyword evidence="1" id="KW-0472">Membrane</keyword>
<keyword evidence="3" id="KW-1185">Reference proteome</keyword>
<proteinExistence type="predicted"/>
<sequence length="293" mass="32692">MNQSDLDWLKNRVAAAVDDDFYLDRGEERRIKEESAARGIVSRETELVIREQLDEYSAVSERALVEELDRLLHQFTDNDKKLDQKEERLALSKVVNVASGKRVGLDPRVAEEYVTSFCKANGASRSTDTKKWLGSQVGLALVAVAVVGAVIFFATRPPKDATPVVLAQAKESRAVDTKAIKLNENDRSEIDDQLRRASLYIEKAQYTDPPESSAKASLDQIRQIDPEGQYRGEEVKGLASKIVDHYIKLAEKSAASNDLGAAAKWLARAKLLNRDREVILEKERALGLVKAER</sequence>
<keyword evidence="1" id="KW-0812">Transmembrane</keyword>
<evidence type="ECO:0000256" key="1">
    <source>
        <dbReference type="SAM" id="Phobius"/>
    </source>
</evidence>
<feature type="transmembrane region" description="Helical" evidence="1">
    <location>
        <begin position="132"/>
        <end position="154"/>
    </location>
</feature>
<evidence type="ECO:0000313" key="2">
    <source>
        <dbReference type="EMBL" id="WFR78887.1"/>
    </source>
</evidence>
<name>A0ABY8I1X6_9BURK</name>
<dbReference type="Proteomes" id="UP001219584">
    <property type="component" value="Chromosome"/>
</dbReference>
<evidence type="ECO:0000313" key="3">
    <source>
        <dbReference type="Proteomes" id="UP001219584"/>
    </source>
</evidence>
<accession>A0ABY8I1X6</accession>